<dbReference type="AlphaFoldDB" id="A0A9N7VC04"/>
<dbReference type="EMBL" id="CADEAL010003769">
    <property type="protein sequence ID" value="CAB1445734.1"/>
    <property type="molecule type" value="Genomic_DNA"/>
</dbReference>
<evidence type="ECO:0000313" key="2">
    <source>
        <dbReference type="Proteomes" id="UP001153269"/>
    </source>
</evidence>
<comment type="caution">
    <text evidence="1">The sequence shown here is derived from an EMBL/GenBank/DDBJ whole genome shotgun (WGS) entry which is preliminary data.</text>
</comment>
<gene>
    <name evidence="1" type="ORF">PLEPLA_LOCUS33471</name>
</gene>
<accession>A0A9N7VC04</accession>
<proteinExistence type="predicted"/>
<reference evidence="1" key="1">
    <citation type="submission" date="2020-03" db="EMBL/GenBank/DDBJ databases">
        <authorList>
            <person name="Weist P."/>
        </authorList>
    </citation>
    <scope>NUCLEOTIDE SEQUENCE</scope>
</reference>
<sequence>MPGSGNLFALGLCDPKARDEGLARLLALRAISPIGLNDTRKDVGPVNRGTPGMPGSGNLFALGLCDPKARDEGLARLLAISPIGVPLFLLGDEKEKKEKKEKKKTLAH</sequence>
<protein>
    <submittedName>
        <fullName evidence="1">Uncharacterized protein</fullName>
    </submittedName>
</protein>
<name>A0A9N7VC04_PLEPL</name>
<keyword evidence="2" id="KW-1185">Reference proteome</keyword>
<dbReference type="Proteomes" id="UP001153269">
    <property type="component" value="Unassembled WGS sequence"/>
</dbReference>
<organism evidence="1 2">
    <name type="scientific">Pleuronectes platessa</name>
    <name type="common">European plaice</name>
    <dbReference type="NCBI Taxonomy" id="8262"/>
    <lineage>
        <taxon>Eukaryota</taxon>
        <taxon>Metazoa</taxon>
        <taxon>Chordata</taxon>
        <taxon>Craniata</taxon>
        <taxon>Vertebrata</taxon>
        <taxon>Euteleostomi</taxon>
        <taxon>Actinopterygii</taxon>
        <taxon>Neopterygii</taxon>
        <taxon>Teleostei</taxon>
        <taxon>Neoteleostei</taxon>
        <taxon>Acanthomorphata</taxon>
        <taxon>Carangaria</taxon>
        <taxon>Pleuronectiformes</taxon>
        <taxon>Pleuronectoidei</taxon>
        <taxon>Pleuronectidae</taxon>
        <taxon>Pleuronectes</taxon>
    </lineage>
</organism>
<evidence type="ECO:0000313" key="1">
    <source>
        <dbReference type="EMBL" id="CAB1445734.1"/>
    </source>
</evidence>